<proteinExistence type="predicted"/>
<dbReference type="EMBL" id="JANRMI010000004">
    <property type="protein sequence ID" value="MDG0817484.1"/>
    <property type="molecule type" value="Genomic_DNA"/>
</dbReference>
<keyword evidence="2" id="KW-1185">Reference proteome</keyword>
<gene>
    <name evidence="1" type="ORF">NWE73_13970</name>
</gene>
<protein>
    <recommendedName>
        <fullName evidence="3">Outer membrane protein beta-barrel domain-containing protein</fullName>
    </recommendedName>
</protein>
<sequence length="325" mass="36072">MDIIMIDNNKFDKLDKLDKSVIIAIFIVIFLLLSQNSEAQEYQFNSSAEPSYGKEKTQLQFKAVDPTSAGAVGADPVNNIQNDQPFTGYVGYPRFQFGLFYAPTSTGFKQEYNSLPLNFSSASYNSFNVFGRFLVNPNLNAELEYSHSAFSVSSKDLGTYQVQKSTANIDTLLGRVIYCDVLSHALNKICYGGVAGLDAFPSLNFTNATDLEITSIKDMVLGLLLGYQRELGPFAYLNTNLEYLYGLRQGQSSNLGVDSDSKIKAKIEFNFLSQKSLNYFTAGAEYSYRDAKVHGTTGSFTDNWSTKATSFSLTVGYTWTWDNGL</sequence>
<name>A0ABT6DKV0_9BACT</name>
<dbReference type="RefSeq" id="WP_277578957.1">
    <property type="nucleotide sequence ID" value="NZ_JANRMI010000004.1"/>
</dbReference>
<accession>A0ABT6DKV0</accession>
<reference evidence="1" key="1">
    <citation type="submission" date="2022-08" db="EMBL/GenBank/DDBJ databases">
        <title>Novel Bdellovibrio Species Isolated from Svalbard: Designation Bdellovibrio svalbardensis.</title>
        <authorList>
            <person name="Mitchell R.J."/>
            <person name="Choi S.Y."/>
        </authorList>
    </citation>
    <scope>NUCLEOTIDE SEQUENCE</scope>
    <source>
        <strain evidence="1">PAP01</strain>
    </source>
</reference>
<evidence type="ECO:0008006" key="3">
    <source>
        <dbReference type="Google" id="ProtNLM"/>
    </source>
</evidence>
<comment type="caution">
    <text evidence="1">The sequence shown here is derived from an EMBL/GenBank/DDBJ whole genome shotgun (WGS) entry which is preliminary data.</text>
</comment>
<evidence type="ECO:0000313" key="2">
    <source>
        <dbReference type="Proteomes" id="UP001152321"/>
    </source>
</evidence>
<organism evidence="1 2">
    <name type="scientific">Bdellovibrio svalbardensis</name>
    <dbReference type="NCBI Taxonomy" id="2972972"/>
    <lineage>
        <taxon>Bacteria</taxon>
        <taxon>Pseudomonadati</taxon>
        <taxon>Bdellovibrionota</taxon>
        <taxon>Bdellovibrionia</taxon>
        <taxon>Bdellovibrionales</taxon>
        <taxon>Pseudobdellovibrionaceae</taxon>
        <taxon>Bdellovibrio</taxon>
    </lineage>
</organism>
<dbReference type="Proteomes" id="UP001152321">
    <property type="component" value="Unassembled WGS sequence"/>
</dbReference>
<evidence type="ECO:0000313" key="1">
    <source>
        <dbReference type="EMBL" id="MDG0817484.1"/>
    </source>
</evidence>